<dbReference type="Proteomes" id="UP000752814">
    <property type="component" value="Unassembled WGS sequence"/>
</dbReference>
<protein>
    <submittedName>
        <fullName evidence="2">Uncharacterized protein</fullName>
    </submittedName>
</protein>
<evidence type="ECO:0000256" key="1">
    <source>
        <dbReference type="SAM" id="MobiDB-lite"/>
    </source>
</evidence>
<comment type="caution">
    <text evidence="2">The sequence shown here is derived from an EMBL/GenBank/DDBJ whole genome shotgun (WGS) entry which is preliminary data.</text>
</comment>
<proteinExistence type="predicted"/>
<sequence>MENKNQQSDETYTPHDSDLKKDIERVVNVLFPPEARHHVMRATTEMILAVDSVIPKGLVPQEVKNQYEVVRKETVTLVKTIAHAATNPSQAGDESKTEEKEEKGLKKIEFS</sequence>
<organism evidence="2 3">
    <name type="scientific">Candidatus Methanomassiliicoccus intestinalis</name>
    <dbReference type="NCBI Taxonomy" id="1406512"/>
    <lineage>
        <taxon>Archaea</taxon>
        <taxon>Methanobacteriati</taxon>
        <taxon>Thermoplasmatota</taxon>
        <taxon>Thermoplasmata</taxon>
        <taxon>Methanomassiliicoccales</taxon>
        <taxon>Methanomassiliicoccaceae</taxon>
        <taxon>Methanomassiliicoccus</taxon>
    </lineage>
</organism>
<evidence type="ECO:0000313" key="2">
    <source>
        <dbReference type="EMBL" id="TQS84087.1"/>
    </source>
</evidence>
<dbReference type="AlphaFoldDB" id="A0A8J8PGJ0"/>
<feature type="compositionally biased region" description="Basic and acidic residues" evidence="1">
    <location>
        <begin position="93"/>
        <end position="111"/>
    </location>
</feature>
<dbReference type="RefSeq" id="WP_400194979.1">
    <property type="nucleotide sequence ID" value="NZ_CAYAYE010000028.1"/>
</dbReference>
<accession>A0A8J8PGJ0</accession>
<gene>
    <name evidence="2" type="ORF">A3207_07165</name>
</gene>
<dbReference type="EMBL" id="LVVT01000007">
    <property type="protein sequence ID" value="TQS84087.1"/>
    <property type="molecule type" value="Genomic_DNA"/>
</dbReference>
<evidence type="ECO:0000313" key="3">
    <source>
        <dbReference type="Proteomes" id="UP000752814"/>
    </source>
</evidence>
<name>A0A8J8PGJ0_9ARCH</name>
<feature type="region of interest" description="Disordered" evidence="1">
    <location>
        <begin position="84"/>
        <end position="111"/>
    </location>
</feature>
<reference evidence="2" key="1">
    <citation type="submission" date="2016-03" db="EMBL/GenBank/DDBJ databases">
        <authorList>
            <person name="Borrel G."/>
            <person name="Mccann A."/>
            <person name="O'Toole P.W."/>
        </authorList>
    </citation>
    <scope>NUCLEOTIDE SEQUENCE</scope>
    <source>
        <strain evidence="2">183</strain>
    </source>
</reference>